<evidence type="ECO:0000256" key="1">
    <source>
        <dbReference type="SAM" id="SignalP"/>
    </source>
</evidence>
<gene>
    <name evidence="3" type="ORF">ACMU_01705</name>
</gene>
<dbReference type="InterPro" id="IPR019546">
    <property type="entry name" value="TAT_signal_bac_arc"/>
</dbReference>
<dbReference type="PROSITE" id="PS51318">
    <property type="entry name" value="TAT"/>
    <property type="match status" value="1"/>
</dbReference>
<dbReference type="OrthoDB" id="6106486at2"/>
<feature type="domain" description="DM13" evidence="2">
    <location>
        <begin position="32"/>
        <end position="125"/>
    </location>
</feature>
<dbReference type="InterPro" id="IPR019545">
    <property type="entry name" value="DM13_domain"/>
</dbReference>
<dbReference type="Pfam" id="PF10518">
    <property type="entry name" value="TAT_signal"/>
    <property type="match status" value="1"/>
</dbReference>
<dbReference type="PROSITE" id="PS51549">
    <property type="entry name" value="DM13"/>
    <property type="match status" value="1"/>
</dbReference>
<evidence type="ECO:0000313" key="4">
    <source>
        <dbReference type="Proteomes" id="UP000026249"/>
    </source>
</evidence>
<name>A0A037ZNK0_9RHOB</name>
<keyword evidence="1" id="KW-0732">Signal</keyword>
<comment type="caution">
    <text evidence="3">The sequence shown here is derived from an EMBL/GenBank/DDBJ whole genome shotgun (WGS) entry which is preliminary data.</text>
</comment>
<dbReference type="EMBL" id="JFKE01000001">
    <property type="protein sequence ID" value="KAJ57235.1"/>
    <property type="molecule type" value="Genomic_DNA"/>
</dbReference>
<organism evidence="3 4">
    <name type="scientific">Actibacterium mucosum KCTC 23349</name>
    <dbReference type="NCBI Taxonomy" id="1454373"/>
    <lineage>
        <taxon>Bacteria</taxon>
        <taxon>Pseudomonadati</taxon>
        <taxon>Pseudomonadota</taxon>
        <taxon>Alphaproteobacteria</taxon>
        <taxon>Rhodobacterales</taxon>
        <taxon>Roseobacteraceae</taxon>
        <taxon>Actibacterium</taxon>
    </lineage>
</organism>
<reference evidence="3 4" key="1">
    <citation type="submission" date="2014-03" db="EMBL/GenBank/DDBJ databases">
        <title>Draft Genome Sequence of Actibacterium mucosum KCTC 23349, a Marine Alphaproteobacterium with Complex Ionic Requirements Isolated from Mediterranean Seawater at Malvarrosa Beach, Valencia, Spain.</title>
        <authorList>
            <person name="Arahal D.R."/>
            <person name="Shao Z."/>
            <person name="Lai Q."/>
            <person name="Pujalte M.J."/>
        </authorList>
    </citation>
    <scope>NUCLEOTIDE SEQUENCE [LARGE SCALE GENOMIC DNA]</scope>
    <source>
        <strain evidence="3 4">KCTC 23349</strain>
    </source>
</reference>
<dbReference type="AlphaFoldDB" id="A0A037ZNK0"/>
<dbReference type="RefSeq" id="WP_035255506.1">
    <property type="nucleotide sequence ID" value="NZ_JFKE01000001.1"/>
</dbReference>
<feature type="signal peptide" evidence="1">
    <location>
        <begin position="1"/>
        <end position="25"/>
    </location>
</feature>
<dbReference type="Proteomes" id="UP000026249">
    <property type="component" value="Unassembled WGS sequence"/>
</dbReference>
<evidence type="ECO:0000313" key="3">
    <source>
        <dbReference type="EMBL" id="KAJ57235.1"/>
    </source>
</evidence>
<keyword evidence="4" id="KW-1185">Reference proteome</keyword>
<protein>
    <recommendedName>
        <fullName evidence="2">DM13 domain-containing protein</fullName>
    </recommendedName>
</protein>
<proteinExistence type="predicted"/>
<dbReference type="Pfam" id="PF10517">
    <property type="entry name" value="DM13"/>
    <property type="match status" value="1"/>
</dbReference>
<sequence length="125" mass="13467">MNTRRNFLKTGLALGAATFAAPAFAGGHGRLGTFEGKSNHITTGTAEIAGNQINLLDDFTFDGAPDPKVSLGKDGHRKEWILEPLRSNTGAQSYAVPANIDLDEVNEVWIWCEKFNVPLGVAKIN</sequence>
<accession>A0A037ZNK0</accession>
<dbReference type="InterPro" id="IPR006311">
    <property type="entry name" value="TAT_signal"/>
</dbReference>
<feature type="chain" id="PRO_5001559669" description="DM13 domain-containing protein" evidence="1">
    <location>
        <begin position="26"/>
        <end position="125"/>
    </location>
</feature>
<evidence type="ECO:0000259" key="2">
    <source>
        <dbReference type="PROSITE" id="PS51549"/>
    </source>
</evidence>
<dbReference type="STRING" id="1454373.ACMU_01705"/>